<evidence type="ECO:0000313" key="2">
    <source>
        <dbReference type="EMBL" id="GBP33071.1"/>
    </source>
</evidence>
<comment type="caution">
    <text evidence="2">The sequence shown here is derived from an EMBL/GenBank/DDBJ whole genome shotgun (WGS) entry which is preliminary data.</text>
</comment>
<gene>
    <name evidence="2" type="ORF">EVAR_18549_1</name>
</gene>
<reference evidence="2 3" key="1">
    <citation type="journal article" date="2019" name="Commun. Biol.">
        <title>The bagworm genome reveals a unique fibroin gene that provides high tensile strength.</title>
        <authorList>
            <person name="Kono N."/>
            <person name="Nakamura H."/>
            <person name="Ohtoshi R."/>
            <person name="Tomita M."/>
            <person name="Numata K."/>
            <person name="Arakawa K."/>
        </authorList>
    </citation>
    <scope>NUCLEOTIDE SEQUENCE [LARGE SCALE GENOMIC DNA]</scope>
</reference>
<proteinExistence type="predicted"/>
<dbReference type="EMBL" id="BGZK01000269">
    <property type="protein sequence ID" value="GBP33071.1"/>
    <property type="molecule type" value="Genomic_DNA"/>
</dbReference>
<name>A0A4C1V2R4_EUMVA</name>
<evidence type="ECO:0000313" key="3">
    <source>
        <dbReference type="Proteomes" id="UP000299102"/>
    </source>
</evidence>
<dbReference type="Proteomes" id="UP000299102">
    <property type="component" value="Unassembled WGS sequence"/>
</dbReference>
<dbReference type="AlphaFoldDB" id="A0A4C1V2R4"/>
<sequence>MSHRTRERPAECLARVGNLRPALNRCFRNRILDDPSTSKIRFLKQRFGAGRRLPTAGTYSLTGPPRRGTTRSAIRSPKPPRWRSRAGAFEGEEATYPRPQEPLSPFEFTDRPLYYSRGSEVEKVAAICTFSSFRREVPPG</sequence>
<keyword evidence="3" id="KW-1185">Reference proteome</keyword>
<organism evidence="2 3">
    <name type="scientific">Eumeta variegata</name>
    <name type="common">Bagworm moth</name>
    <name type="synonym">Eumeta japonica</name>
    <dbReference type="NCBI Taxonomy" id="151549"/>
    <lineage>
        <taxon>Eukaryota</taxon>
        <taxon>Metazoa</taxon>
        <taxon>Ecdysozoa</taxon>
        <taxon>Arthropoda</taxon>
        <taxon>Hexapoda</taxon>
        <taxon>Insecta</taxon>
        <taxon>Pterygota</taxon>
        <taxon>Neoptera</taxon>
        <taxon>Endopterygota</taxon>
        <taxon>Lepidoptera</taxon>
        <taxon>Glossata</taxon>
        <taxon>Ditrysia</taxon>
        <taxon>Tineoidea</taxon>
        <taxon>Psychidae</taxon>
        <taxon>Oiketicinae</taxon>
        <taxon>Eumeta</taxon>
    </lineage>
</organism>
<feature type="region of interest" description="Disordered" evidence="1">
    <location>
        <begin position="53"/>
        <end position="104"/>
    </location>
</feature>
<accession>A0A4C1V2R4</accession>
<evidence type="ECO:0000256" key="1">
    <source>
        <dbReference type="SAM" id="MobiDB-lite"/>
    </source>
</evidence>
<protein>
    <submittedName>
        <fullName evidence="2">Uncharacterized protein</fullName>
    </submittedName>
</protein>